<evidence type="ECO:0000313" key="10">
    <source>
        <dbReference type="Proteomes" id="UP000247465"/>
    </source>
</evidence>
<reference evidence="9 10" key="1">
    <citation type="submission" date="2018-06" db="EMBL/GenBank/DDBJ databases">
        <title>Draft Genome Sequence of a Novel Marine Bacterium Related to the Verrucomicrobia.</title>
        <authorList>
            <person name="Vosseberg J."/>
            <person name="Martijn J."/>
            <person name="Ettema T.J.G."/>
        </authorList>
    </citation>
    <scope>NUCLEOTIDE SEQUENCE [LARGE SCALE GENOMIC DNA]</scope>
    <source>
        <strain evidence="9">TARA_B100001123</strain>
    </source>
</reference>
<dbReference type="AlphaFoldDB" id="A0A2Z4AB22"/>
<dbReference type="GO" id="GO:0019363">
    <property type="term" value="P:pyridine nucleotide biosynthetic process"/>
    <property type="evidence" value="ECO:0007669"/>
    <property type="project" value="UniProtKB-KW"/>
</dbReference>
<evidence type="ECO:0000256" key="1">
    <source>
        <dbReference type="ARBA" id="ARBA00006336"/>
    </source>
</evidence>
<dbReference type="InterPro" id="IPR000868">
    <property type="entry name" value="Isochorismatase-like_dom"/>
</dbReference>
<dbReference type="EMBL" id="CP029803">
    <property type="protein sequence ID" value="AWT59079.1"/>
    <property type="molecule type" value="Genomic_DNA"/>
</dbReference>
<name>A0A2Z4AB22_9BACT</name>
<dbReference type="KEGG" id="mtar:DF168_00254"/>
<organism evidence="9 10">
    <name type="scientific">Candidatus Moanibacter tarae</name>
    <dbReference type="NCBI Taxonomy" id="2200854"/>
    <lineage>
        <taxon>Bacteria</taxon>
        <taxon>Pseudomonadati</taxon>
        <taxon>Verrucomicrobiota</taxon>
        <taxon>Opitutia</taxon>
        <taxon>Puniceicoccales</taxon>
        <taxon>Puniceicoccales incertae sedis</taxon>
        <taxon>Candidatus Moanibacter</taxon>
    </lineage>
</organism>
<dbReference type="GO" id="GO:0046872">
    <property type="term" value="F:metal ion binding"/>
    <property type="evidence" value="ECO:0007669"/>
    <property type="project" value="UniProtKB-KW"/>
</dbReference>
<evidence type="ECO:0000256" key="4">
    <source>
        <dbReference type="ARBA" id="ARBA00022801"/>
    </source>
</evidence>
<feature type="domain" description="Isochorismatase-like" evidence="8">
    <location>
        <begin position="5"/>
        <end position="184"/>
    </location>
</feature>
<evidence type="ECO:0000313" key="9">
    <source>
        <dbReference type="EMBL" id="AWT59079.1"/>
    </source>
</evidence>
<keyword evidence="2" id="KW-0662">Pyridine nucleotide biosynthesis</keyword>
<evidence type="ECO:0000256" key="2">
    <source>
        <dbReference type="ARBA" id="ARBA00022642"/>
    </source>
</evidence>
<sequence>MPFRSALIIVDLNNDFMPGGALAVKGADEILGFINQLAAEGEYSYVVATQDWHPKDHISFKSWPVHCVAETRGAELHPSFDTKNVHAVIKKGFTRNADSYSGFYDEQGHSNGLAELLLTNQIDEVDIVGVATDYCVRATAIEAVQKAGFKTRVLLHACRGVGLKPDDIPNSIEEMKEAGVAIVTN</sequence>
<dbReference type="Gene3D" id="3.40.50.850">
    <property type="entry name" value="Isochorismatase-like"/>
    <property type="match status" value="1"/>
</dbReference>
<proteinExistence type="inferred from homology"/>
<dbReference type="Proteomes" id="UP000247465">
    <property type="component" value="Chromosome"/>
</dbReference>
<dbReference type="InterPro" id="IPR052347">
    <property type="entry name" value="Isochorismatase_Nicotinamidase"/>
</dbReference>
<dbReference type="PANTHER" id="PTHR11080">
    <property type="entry name" value="PYRAZINAMIDASE/NICOTINAMIDASE"/>
    <property type="match status" value="1"/>
</dbReference>
<evidence type="ECO:0000256" key="6">
    <source>
        <dbReference type="ARBA" id="ARBA00039017"/>
    </source>
</evidence>
<keyword evidence="3" id="KW-0479">Metal-binding</keyword>
<evidence type="ECO:0000256" key="3">
    <source>
        <dbReference type="ARBA" id="ARBA00022723"/>
    </source>
</evidence>
<dbReference type="GO" id="GO:0008936">
    <property type="term" value="F:nicotinamidase activity"/>
    <property type="evidence" value="ECO:0007669"/>
    <property type="project" value="UniProtKB-EC"/>
</dbReference>
<evidence type="ECO:0000259" key="8">
    <source>
        <dbReference type="Pfam" id="PF00857"/>
    </source>
</evidence>
<evidence type="ECO:0000256" key="7">
    <source>
        <dbReference type="ARBA" id="ARBA00043224"/>
    </source>
</evidence>
<comment type="similarity">
    <text evidence="1">Belongs to the isochorismatase family.</text>
</comment>
<dbReference type="EC" id="3.5.1.19" evidence="6"/>
<dbReference type="Pfam" id="PF00857">
    <property type="entry name" value="Isochorismatase"/>
    <property type="match status" value="1"/>
</dbReference>
<evidence type="ECO:0000256" key="5">
    <source>
        <dbReference type="ARBA" id="ARBA00037900"/>
    </source>
</evidence>
<dbReference type="SUPFAM" id="SSF52499">
    <property type="entry name" value="Isochorismatase-like hydrolases"/>
    <property type="match status" value="1"/>
</dbReference>
<dbReference type="PANTHER" id="PTHR11080:SF2">
    <property type="entry name" value="LD05707P"/>
    <property type="match status" value="1"/>
</dbReference>
<dbReference type="InterPro" id="IPR036380">
    <property type="entry name" value="Isochorismatase-like_sf"/>
</dbReference>
<dbReference type="CDD" id="cd01011">
    <property type="entry name" value="nicotinamidase"/>
    <property type="match status" value="1"/>
</dbReference>
<keyword evidence="4 9" id="KW-0378">Hydrolase</keyword>
<comment type="pathway">
    <text evidence="5">Cofactor biosynthesis; nicotinate biosynthesis; nicotinate from nicotinamide: step 1/1.</text>
</comment>
<accession>A0A2Z4AB22</accession>
<gene>
    <name evidence="9" type="primary">pncA</name>
    <name evidence="9" type="ORF">DF168_00254</name>
</gene>
<protein>
    <recommendedName>
        <fullName evidence="6">nicotinamidase</fullName>
        <ecNumber evidence="6">3.5.1.19</ecNumber>
    </recommendedName>
    <alternativeName>
        <fullName evidence="7">Nicotinamide deamidase</fullName>
    </alternativeName>
</protein>